<feature type="region of interest" description="Disordered" evidence="1">
    <location>
        <begin position="58"/>
        <end position="167"/>
    </location>
</feature>
<proteinExistence type="predicted"/>
<feature type="compositionally biased region" description="Basic and acidic residues" evidence="1">
    <location>
        <begin position="12"/>
        <end position="33"/>
    </location>
</feature>
<keyword evidence="3" id="KW-1185">Reference proteome</keyword>
<evidence type="ECO:0000256" key="1">
    <source>
        <dbReference type="SAM" id="MobiDB-lite"/>
    </source>
</evidence>
<reference evidence="2" key="1">
    <citation type="submission" date="2023-06" db="EMBL/GenBank/DDBJ databases">
        <title>Genome-scale phylogeny and comparative genomics of the fungal order Sordariales.</title>
        <authorList>
            <consortium name="Lawrence Berkeley National Laboratory"/>
            <person name="Hensen N."/>
            <person name="Bonometti L."/>
            <person name="Westerberg I."/>
            <person name="Brannstrom I.O."/>
            <person name="Guillou S."/>
            <person name="Cros-Aarteil S."/>
            <person name="Calhoun S."/>
            <person name="Haridas S."/>
            <person name="Kuo A."/>
            <person name="Mondo S."/>
            <person name="Pangilinan J."/>
            <person name="Riley R."/>
            <person name="LaButti K."/>
            <person name="Andreopoulos B."/>
            <person name="Lipzen A."/>
            <person name="Chen C."/>
            <person name="Yanf M."/>
            <person name="Daum C."/>
            <person name="Ng V."/>
            <person name="Clum A."/>
            <person name="Steindorff A."/>
            <person name="Ohm R."/>
            <person name="Martin F."/>
            <person name="Silar P."/>
            <person name="Natvig D."/>
            <person name="Lalanne C."/>
            <person name="Gautier V."/>
            <person name="Ament-velasquez S.L."/>
            <person name="Kruys A."/>
            <person name="Hutchinson M.I."/>
            <person name="Powell A.J."/>
            <person name="Barry K."/>
            <person name="Miller A.N."/>
            <person name="Grigoriev I.V."/>
            <person name="Debuchy R."/>
            <person name="Gladieux P."/>
            <person name="Thoren M.H."/>
            <person name="Johannesson H."/>
        </authorList>
    </citation>
    <scope>NUCLEOTIDE SEQUENCE</scope>
    <source>
        <strain evidence="2">SMH3391-2</strain>
    </source>
</reference>
<protein>
    <submittedName>
        <fullName evidence="2">Uncharacterized protein</fullName>
    </submittedName>
</protein>
<name>A0AA40CH28_9PEZI</name>
<feature type="compositionally biased region" description="Basic and acidic residues" evidence="1">
    <location>
        <begin position="121"/>
        <end position="139"/>
    </location>
</feature>
<dbReference type="EMBL" id="JAULSR010000001">
    <property type="protein sequence ID" value="KAK0637253.1"/>
    <property type="molecule type" value="Genomic_DNA"/>
</dbReference>
<accession>A0AA40CH28</accession>
<dbReference type="AlphaFoldDB" id="A0AA40CH28"/>
<gene>
    <name evidence="2" type="ORF">B0T17DRAFT_104794</name>
</gene>
<comment type="caution">
    <text evidence="2">The sequence shown here is derived from an EMBL/GenBank/DDBJ whole genome shotgun (WGS) entry which is preliminary data.</text>
</comment>
<feature type="region of interest" description="Disordered" evidence="1">
    <location>
        <begin position="1"/>
        <end position="34"/>
    </location>
</feature>
<feature type="compositionally biased region" description="Basic and acidic residues" evidence="1">
    <location>
        <begin position="84"/>
        <end position="109"/>
    </location>
</feature>
<organism evidence="2 3">
    <name type="scientific">Bombardia bombarda</name>
    <dbReference type="NCBI Taxonomy" id="252184"/>
    <lineage>
        <taxon>Eukaryota</taxon>
        <taxon>Fungi</taxon>
        <taxon>Dikarya</taxon>
        <taxon>Ascomycota</taxon>
        <taxon>Pezizomycotina</taxon>
        <taxon>Sordariomycetes</taxon>
        <taxon>Sordariomycetidae</taxon>
        <taxon>Sordariales</taxon>
        <taxon>Lasiosphaeriaceae</taxon>
        <taxon>Bombardia</taxon>
    </lineage>
</organism>
<evidence type="ECO:0000313" key="3">
    <source>
        <dbReference type="Proteomes" id="UP001174934"/>
    </source>
</evidence>
<dbReference type="Proteomes" id="UP001174934">
    <property type="component" value="Unassembled WGS sequence"/>
</dbReference>
<sequence length="167" mass="19236">MHIKKILSPDPRPSKAHPEHRATRKKVEKEHSSGFEWASAAVLALAGITMLVNVEKDVEKCESRHEREEREERERRQGGKNKQKRDDGESEQRTGRERSRRGRIEDRRASRGCSGCSCDCDSDRDYGQERGGSSHRDRSYGCGGDGYEYGSRDHSRRGRKGYDDERR</sequence>
<evidence type="ECO:0000313" key="2">
    <source>
        <dbReference type="EMBL" id="KAK0637253.1"/>
    </source>
</evidence>
<feature type="compositionally biased region" description="Basic and acidic residues" evidence="1">
    <location>
        <begin position="58"/>
        <end position="77"/>
    </location>
</feature>